<dbReference type="EMBL" id="MLAU01035242">
    <property type="protein sequence ID" value="OIW21812.1"/>
    <property type="molecule type" value="Genomic_DNA"/>
</dbReference>
<dbReference type="AlphaFoldDB" id="A0A394DF79"/>
<dbReference type="Proteomes" id="UP000188354">
    <property type="component" value="Unassembled WGS sequence"/>
</dbReference>
<organism evidence="1 2">
    <name type="scientific">Lupinus angustifolius</name>
    <name type="common">Narrow-leaved blue lupine</name>
    <dbReference type="NCBI Taxonomy" id="3871"/>
    <lineage>
        <taxon>Eukaryota</taxon>
        <taxon>Viridiplantae</taxon>
        <taxon>Streptophyta</taxon>
        <taxon>Embryophyta</taxon>
        <taxon>Tracheophyta</taxon>
        <taxon>Spermatophyta</taxon>
        <taxon>Magnoliopsida</taxon>
        <taxon>eudicotyledons</taxon>
        <taxon>Gunneridae</taxon>
        <taxon>Pentapetalae</taxon>
        <taxon>rosids</taxon>
        <taxon>fabids</taxon>
        <taxon>Fabales</taxon>
        <taxon>Fabaceae</taxon>
        <taxon>Papilionoideae</taxon>
        <taxon>50 kb inversion clade</taxon>
        <taxon>genistoids sensu lato</taxon>
        <taxon>core genistoids</taxon>
        <taxon>Genisteae</taxon>
        <taxon>Lupinus</taxon>
    </lineage>
</organism>
<evidence type="ECO:0000313" key="2">
    <source>
        <dbReference type="Proteomes" id="UP000188354"/>
    </source>
</evidence>
<accession>A0A394DF79</accession>
<reference evidence="1 2" key="1">
    <citation type="journal article" date="2017" name="Plant Biotechnol. J.">
        <title>A comprehensive draft genome sequence for lupin (Lupinus angustifolius), an emerging health food: insights into plant-microbe interactions and legume evolution.</title>
        <authorList>
            <person name="Hane J.K."/>
            <person name="Ming Y."/>
            <person name="Kamphuis L.G."/>
            <person name="Nelson M.N."/>
            <person name="Garg G."/>
            <person name="Atkins C.A."/>
            <person name="Bayer P.E."/>
            <person name="Bravo A."/>
            <person name="Bringans S."/>
            <person name="Cannon S."/>
            <person name="Edwards D."/>
            <person name="Foley R."/>
            <person name="Gao L.L."/>
            <person name="Harrison M.J."/>
            <person name="Huang W."/>
            <person name="Hurgobin B."/>
            <person name="Li S."/>
            <person name="Liu C.W."/>
            <person name="McGrath A."/>
            <person name="Morahan G."/>
            <person name="Murray J."/>
            <person name="Weller J."/>
            <person name="Jian J."/>
            <person name="Singh K.B."/>
        </authorList>
    </citation>
    <scope>NUCLEOTIDE SEQUENCE [LARGE SCALE GENOMIC DNA]</scope>
    <source>
        <strain evidence="2">cv. Tanjil</strain>
        <tissue evidence="1">Whole plant</tissue>
    </source>
</reference>
<keyword evidence="2" id="KW-1185">Reference proteome</keyword>
<gene>
    <name evidence="1" type="ORF">TanjilG_11547</name>
</gene>
<sequence length="80" mass="8827">MRQLGRWVRLCQSSSITDPILLGHDIQLDYVSGPSPSVTIHSLAQSALQFPQSRSISWVSQCSISLGHDMHHGLVILGYI</sequence>
<proteinExistence type="predicted"/>
<name>A0A394DF79_LUPAN</name>
<dbReference type="Gramene" id="OIW21812">
    <property type="protein sequence ID" value="OIW21812"/>
    <property type="gene ID" value="TanjilG_11547"/>
</dbReference>
<comment type="caution">
    <text evidence="1">The sequence shown here is derived from an EMBL/GenBank/DDBJ whole genome shotgun (WGS) entry which is preliminary data.</text>
</comment>
<protein>
    <submittedName>
        <fullName evidence="1">Uncharacterized protein</fullName>
    </submittedName>
</protein>
<evidence type="ECO:0000313" key="1">
    <source>
        <dbReference type="EMBL" id="OIW21812.1"/>
    </source>
</evidence>